<evidence type="ECO:0000313" key="3">
    <source>
        <dbReference type="Proteomes" id="UP001489004"/>
    </source>
</evidence>
<dbReference type="Proteomes" id="UP001489004">
    <property type="component" value="Unassembled WGS sequence"/>
</dbReference>
<feature type="compositionally biased region" description="Polar residues" evidence="1">
    <location>
        <begin position="131"/>
        <end position="140"/>
    </location>
</feature>
<sequence>MEKRRQGTTRIGVLETGASSSGTTASTTVEPSSSAAKDVAPEADTASSATSPAALPSLGGVATKLPGGSGEYLDTAAKAVKDVAATKLDAGQAAQVGAVVDKAAEQAKAILPGAASDNSAKGTAEGGKASESPTGKTNVGESKAAGALGVDKLVDDASKAVVFGTSQAGAQTTTAAASASKEESPTVAAAAGPSTSPEKPSILGRLFSKKAIGGEAAPADSPAMVPATGAAAGVAGMLAAGAAAIGVAAAKQPEGGSGSGMATQAGGGGLDQYVDQAAAHAGKLMEGKVPEGQAKQAQQVLEKAAAGAKAALKGKDLKDLPGMVGLQTPGTVSNAAGTAQQAAKDTASAASAAAGGAAMRAGEAAEISTAAAADTVEKAKGAVMSSLGTATEGAPPVTQGASSAAQTGAQVSAEPVPSPTAAGGSIFSKLAAAVGLSGAANSVKYEGEKTPIQAVDSTAVQLQAAQDTGVAGAHVEKAAAVLKSSLAAEGLDTPAVMGTVDQVTAATKAQLAGAGTNGRATDAAKPDAGAGSAAGASEFVDQVADAVKSSVITKHLKTEHVSQAVDSAAAAAKKELDSSPTGPAKTSPPPDAAKSSCENLASLEVSNTYKLEEPASYALQHVRVNLPGRVAADARFAPVLLASLIVFHSSKLERARKGAIFSCLSGICNSIAHGIQVIFSGIASFFRSIVEGIRSCISGIFGSCGRCCGRSTGGRV</sequence>
<evidence type="ECO:0000313" key="2">
    <source>
        <dbReference type="EMBL" id="KAK9817264.1"/>
    </source>
</evidence>
<feature type="region of interest" description="Disordered" evidence="1">
    <location>
        <begin position="512"/>
        <end position="532"/>
    </location>
</feature>
<feature type="region of interest" description="Disordered" evidence="1">
    <location>
        <begin position="111"/>
        <end position="142"/>
    </location>
</feature>
<dbReference type="EMBL" id="JALJOR010000005">
    <property type="protein sequence ID" value="KAK9817264.1"/>
    <property type="molecule type" value="Genomic_DNA"/>
</dbReference>
<feature type="compositionally biased region" description="Low complexity" evidence="1">
    <location>
        <begin position="169"/>
        <end position="179"/>
    </location>
</feature>
<name>A0AAW1QAC7_9CHLO</name>
<dbReference type="AlphaFoldDB" id="A0AAW1QAC7"/>
<gene>
    <name evidence="2" type="ORF">WJX72_012005</name>
</gene>
<feature type="region of interest" description="Disordered" evidence="1">
    <location>
        <begin position="568"/>
        <end position="595"/>
    </location>
</feature>
<feature type="region of interest" description="Disordered" evidence="1">
    <location>
        <begin position="169"/>
        <end position="202"/>
    </location>
</feature>
<organism evidence="2 3">
    <name type="scientific">[Myrmecia] bisecta</name>
    <dbReference type="NCBI Taxonomy" id="41462"/>
    <lineage>
        <taxon>Eukaryota</taxon>
        <taxon>Viridiplantae</taxon>
        <taxon>Chlorophyta</taxon>
        <taxon>core chlorophytes</taxon>
        <taxon>Trebouxiophyceae</taxon>
        <taxon>Trebouxiales</taxon>
        <taxon>Trebouxiaceae</taxon>
        <taxon>Myrmecia</taxon>
    </lineage>
</organism>
<evidence type="ECO:0000256" key="1">
    <source>
        <dbReference type="SAM" id="MobiDB-lite"/>
    </source>
</evidence>
<feature type="region of interest" description="Disordered" evidence="1">
    <location>
        <begin position="1"/>
        <end position="67"/>
    </location>
</feature>
<proteinExistence type="predicted"/>
<accession>A0AAW1QAC7</accession>
<protein>
    <submittedName>
        <fullName evidence="2">Uncharacterized protein</fullName>
    </submittedName>
</protein>
<comment type="caution">
    <text evidence="2">The sequence shown here is derived from an EMBL/GenBank/DDBJ whole genome shotgun (WGS) entry which is preliminary data.</text>
</comment>
<reference evidence="2 3" key="1">
    <citation type="journal article" date="2024" name="Nat. Commun.">
        <title>Phylogenomics reveals the evolutionary origins of lichenization in chlorophyte algae.</title>
        <authorList>
            <person name="Puginier C."/>
            <person name="Libourel C."/>
            <person name="Otte J."/>
            <person name="Skaloud P."/>
            <person name="Haon M."/>
            <person name="Grisel S."/>
            <person name="Petersen M."/>
            <person name="Berrin J.G."/>
            <person name="Delaux P.M."/>
            <person name="Dal Grande F."/>
            <person name="Keller J."/>
        </authorList>
    </citation>
    <scope>NUCLEOTIDE SEQUENCE [LARGE SCALE GENOMIC DNA]</scope>
    <source>
        <strain evidence="2 3">SAG 2043</strain>
    </source>
</reference>
<keyword evidence="3" id="KW-1185">Reference proteome</keyword>
<feature type="compositionally biased region" description="Low complexity" evidence="1">
    <location>
        <begin position="45"/>
        <end position="58"/>
    </location>
</feature>
<feature type="compositionally biased region" description="Low complexity" evidence="1">
    <location>
        <begin position="16"/>
        <end position="28"/>
    </location>
</feature>